<accession>A0ACB5T2E9</accession>
<organism evidence="1 2">
    <name type="scientific">Ambrosiozyma monospora</name>
    <name type="common">Yeast</name>
    <name type="synonym">Endomycopsis monosporus</name>
    <dbReference type="NCBI Taxonomy" id="43982"/>
    <lineage>
        <taxon>Eukaryota</taxon>
        <taxon>Fungi</taxon>
        <taxon>Dikarya</taxon>
        <taxon>Ascomycota</taxon>
        <taxon>Saccharomycotina</taxon>
        <taxon>Pichiomycetes</taxon>
        <taxon>Pichiales</taxon>
        <taxon>Pichiaceae</taxon>
        <taxon>Ambrosiozyma</taxon>
    </lineage>
</organism>
<evidence type="ECO:0000313" key="2">
    <source>
        <dbReference type="Proteomes" id="UP001165064"/>
    </source>
</evidence>
<dbReference type="Proteomes" id="UP001165064">
    <property type="component" value="Unassembled WGS sequence"/>
</dbReference>
<keyword evidence="2" id="KW-1185">Reference proteome</keyword>
<protein>
    <submittedName>
        <fullName evidence="1">Unnamed protein product</fullName>
    </submittedName>
</protein>
<name>A0ACB5T2E9_AMBMO</name>
<dbReference type="EMBL" id="BSXS01002692">
    <property type="protein sequence ID" value="GME79668.1"/>
    <property type="molecule type" value="Genomic_DNA"/>
</dbReference>
<gene>
    <name evidence="1" type="ORF">Amon02_000406700</name>
</gene>
<evidence type="ECO:0000313" key="1">
    <source>
        <dbReference type="EMBL" id="GME79668.1"/>
    </source>
</evidence>
<proteinExistence type="predicted"/>
<reference evidence="1" key="1">
    <citation type="submission" date="2023-04" db="EMBL/GenBank/DDBJ databases">
        <title>Ambrosiozyma monospora NBRC 10751.</title>
        <authorList>
            <person name="Ichikawa N."/>
            <person name="Sato H."/>
            <person name="Tonouchi N."/>
        </authorList>
    </citation>
    <scope>NUCLEOTIDE SEQUENCE</scope>
    <source>
        <strain evidence="1">NBRC 10751</strain>
    </source>
</reference>
<sequence>MKTESTPETEYDEYYDSESATSRATSPVVTTIKKKPIAEIKGSRIKAAKKAANGTGSVKKQGAIRVKSKAKSRARTSSELGSSPRKSSRKKKATSARS</sequence>
<comment type="caution">
    <text evidence="1">The sequence shown here is derived from an EMBL/GenBank/DDBJ whole genome shotgun (WGS) entry which is preliminary data.</text>
</comment>